<dbReference type="RefSeq" id="WP_092462923.1">
    <property type="nucleotide sequence ID" value="NZ_BJEE01000001.1"/>
</dbReference>
<keyword evidence="1" id="KW-1133">Transmembrane helix</keyword>
<feature type="domain" description="Serine aminopeptidase S33" evidence="2">
    <location>
        <begin position="95"/>
        <end position="233"/>
    </location>
</feature>
<dbReference type="InterPro" id="IPR022742">
    <property type="entry name" value="Hydrolase_4"/>
</dbReference>
<dbReference type="OrthoDB" id="9776685at2"/>
<keyword evidence="4" id="KW-1185">Reference proteome</keyword>
<name>A0A1C4B1W6_9LACO</name>
<evidence type="ECO:0000313" key="4">
    <source>
        <dbReference type="Proteomes" id="UP000199268"/>
    </source>
</evidence>
<feature type="transmembrane region" description="Helical" evidence="1">
    <location>
        <begin position="14"/>
        <end position="37"/>
    </location>
</feature>
<accession>A0A1C4B1W6</accession>
<organism evidence="3 4">
    <name type="scientific">Weissella bombi</name>
    <dbReference type="NCBI Taxonomy" id="1505725"/>
    <lineage>
        <taxon>Bacteria</taxon>
        <taxon>Bacillati</taxon>
        <taxon>Bacillota</taxon>
        <taxon>Bacilli</taxon>
        <taxon>Lactobacillales</taxon>
        <taxon>Lactobacillaceae</taxon>
        <taxon>Weissella</taxon>
    </lineage>
</organism>
<keyword evidence="1" id="KW-0812">Transmembrane</keyword>
<dbReference type="InterPro" id="IPR029058">
    <property type="entry name" value="AB_hydrolase_fold"/>
</dbReference>
<proteinExistence type="predicted"/>
<dbReference type="AlphaFoldDB" id="A0A1C4B1W6"/>
<evidence type="ECO:0000259" key="2">
    <source>
        <dbReference type="Pfam" id="PF12146"/>
    </source>
</evidence>
<dbReference type="PANTHER" id="PTHR43358:SF4">
    <property type="entry name" value="ALPHA_BETA HYDROLASE FOLD-1 DOMAIN-CONTAINING PROTEIN"/>
    <property type="match status" value="1"/>
</dbReference>
<reference evidence="4" key="1">
    <citation type="submission" date="2016-08" db="EMBL/GenBank/DDBJ databases">
        <authorList>
            <person name="Varghese N."/>
            <person name="Submissions Spin"/>
        </authorList>
    </citation>
    <scope>NUCLEOTIDE SEQUENCE [LARGE SCALE GENOMIC DNA]</scope>
    <source>
        <strain evidence="4">R-53094</strain>
    </source>
</reference>
<sequence>MVKQHKKWSTKRKVWTAVATLVVVVGAAILGAGGYFFHVAEVRAKKDFVGSGLVSKKNPLYAQQEKWLAADTKKWQLKADDGTKLVGKYLPAAKKTNKTVIVIHGFGVDHKAMAPYGEMFHRFGYNVLMPDDRASGKSEGKYIGFGYLDAKDYQKWINQVLAKNGKDSEIVVMGASMGAATTMMLSGMNPPSQVKAYIEDSGYTSVADELHYEAGNMYGLPKWLANVLIPVVSGYSKVLAGYSYHQADAEKLLANNKRPMLFIHGDNDKFVPTKFMEPVYQATNGPKEKYLVPGAAHVDSYRTNPAKYEKTVQNFLQKYFN</sequence>
<dbReference type="Gene3D" id="3.40.50.1820">
    <property type="entry name" value="alpha/beta hydrolase"/>
    <property type="match status" value="1"/>
</dbReference>
<dbReference type="EMBL" id="FMAO01000008">
    <property type="protein sequence ID" value="SCC00875.1"/>
    <property type="molecule type" value="Genomic_DNA"/>
</dbReference>
<protein>
    <recommendedName>
        <fullName evidence="2">Serine aminopeptidase S33 domain-containing protein</fullName>
    </recommendedName>
</protein>
<dbReference type="STRING" id="1505725.GA0061074_10844"/>
<dbReference type="Proteomes" id="UP000199268">
    <property type="component" value="Unassembled WGS sequence"/>
</dbReference>
<gene>
    <name evidence="3" type="ORF">GA0061074_10844</name>
</gene>
<keyword evidence="1" id="KW-0472">Membrane</keyword>
<evidence type="ECO:0000313" key="3">
    <source>
        <dbReference type="EMBL" id="SCC00875.1"/>
    </source>
</evidence>
<dbReference type="Pfam" id="PF12146">
    <property type="entry name" value="Hydrolase_4"/>
    <property type="match status" value="1"/>
</dbReference>
<dbReference type="SUPFAM" id="SSF53474">
    <property type="entry name" value="alpha/beta-Hydrolases"/>
    <property type="match status" value="1"/>
</dbReference>
<dbReference type="PANTHER" id="PTHR43358">
    <property type="entry name" value="ALPHA/BETA-HYDROLASE"/>
    <property type="match status" value="1"/>
</dbReference>
<dbReference type="InterPro" id="IPR052920">
    <property type="entry name" value="DNA-binding_regulatory"/>
</dbReference>
<evidence type="ECO:0000256" key="1">
    <source>
        <dbReference type="SAM" id="Phobius"/>
    </source>
</evidence>